<evidence type="ECO:0000256" key="1">
    <source>
        <dbReference type="ARBA" id="ARBA00001917"/>
    </source>
</evidence>
<accession>A0ABS7VJC9</accession>
<dbReference type="PROSITE" id="PS51349">
    <property type="entry name" value="FMN_HYDROXY_ACID_DH_2"/>
    <property type="match status" value="1"/>
</dbReference>
<dbReference type="PIRSF" id="PIRSF000138">
    <property type="entry name" value="Al-hdrx_acd_dh"/>
    <property type="match status" value="1"/>
</dbReference>
<comment type="cofactor">
    <cofactor evidence="1">
        <name>FMN</name>
        <dbReference type="ChEBI" id="CHEBI:58210"/>
    </cofactor>
</comment>
<gene>
    <name evidence="7" type="ORF">K9B37_04870</name>
</gene>
<dbReference type="Pfam" id="PF01070">
    <property type="entry name" value="FMN_dh"/>
    <property type="match status" value="1"/>
</dbReference>
<evidence type="ECO:0000256" key="5">
    <source>
        <dbReference type="ARBA" id="ARBA00024042"/>
    </source>
</evidence>
<keyword evidence="8" id="KW-1185">Reference proteome</keyword>
<comment type="caution">
    <text evidence="7">The sequence shown here is derived from an EMBL/GenBank/DDBJ whole genome shotgun (WGS) entry which is preliminary data.</text>
</comment>
<dbReference type="InterPro" id="IPR012133">
    <property type="entry name" value="Alpha-hydoxy_acid_DH_FMN"/>
</dbReference>
<name>A0ABS7VJC9_9HYPH</name>
<dbReference type="EMBL" id="JAIRBM010000003">
    <property type="protein sequence ID" value="MBZ6075621.1"/>
    <property type="molecule type" value="Genomic_DNA"/>
</dbReference>
<dbReference type="InterPro" id="IPR013785">
    <property type="entry name" value="Aldolase_TIM"/>
</dbReference>
<proteinExistence type="inferred from homology"/>
<feature type="domain" description="FMN hydroxy acid dehydrogenase" evidence="6">
    <location>
        <begin position="25"/>
        <end position="404"/>
    </location>
</feature>
<comment type="similarity">
    <text evidence="5">Belongs to the FMN-dependent alpha-hydroxy acid dehydrogenase family.</text>
</comment>
<dbReference type="PANTHER" id="PTHR10578">
    <property type="entry name" value="S -2-HYDROXY-ACID OXIDASE-RELATED"/>
    <property type="match status" value="1"/>
</dbReference>
<dbReference type="PROSITE" id="PS00557">
    <property type="entry name" value="FMN_HYDROXY_ACID_DH_1"/>
    <property type="match status" value="1"/>
</dbReference>
<dbReference type="RefSeq" id="WP_224311727.1">
    <property type="nucleotide sequence ID" value="NZ_JAIRBM010000003.1"/>
</dbReference>
<evidence type="ECO:0000256" key="4">
    <source>
        <dbReference type="ARBA" id="ARBA00023002"/>
    </source>
</evidence>
<dbReference type="InterPro" id="IPR037396">
    <property type="entry name" value="FMN_HAD"/>
</dbReference>
<keyword evidence="3" id="KW-0288">FMN</keyword>
<dbReference type="NCBIfam" id="NF008398">
    <property type="entry name" value="PRK11197.1"/>
    <property type="match status" value="1"/>
</dbReference>
<dbReference type="CDD" id="cd02809">
    <property type="entry name" value="alpha_hydroxyacid_oxid_FMN"/>
    <property type="match status" value="1"/>
</dbReference>
<organism evidence="7 8">
    <name type="scientific">Microvirga puerhi</name>
    <dbReference type="NCBI Taxonomy" id="2876078"/>
    <lineage>
        <taxon>Bacteria</taxon>
        <taxon>Pseudomonadati</taxon>
        <taxon>Pseudomonadota</taxon>
        <taxon>Alphaproteobacteria</taxon>
        <taxon>Hyphomicrobiales</taxon>
        <taxon>Methylobacteriaceae</taxon>
        <taxon>Microvirga</taxon>
    </lineage>
</organism>
<dbReference type="Gene3D" id="3.20.20.70">
    <property type="entry name" value="Aldolase class I"/>
    <property type="match status" value="1"/>
</dbReference>
<dbReference type="InterPro" id="IPR000262">
    <property type="entry name" value="FMN-dep_DH"/>
</dbReference>
<dbReference type="Proteomes" id="UP000704176">
    <property type="component" value="Unassembled WGS sequence"/>
</dbReference>
<dbReference type="PANTHER" id="PTHR10578:SF107">
    <property type="entry name" value="2-HYDROXYACID OXIDASE 1"/>
    <property type="match status" value="1"/>
</dbReference>
<evidence type="ECO:0000256" key="3">
    <source>
        <dbReference type="ARBA" id="ARBA00022643"/>
    </source>
</evidence>
<evidence type="ECO:0000313" key="8">
    <source>
        <dbReference type="Proteomes" id="UP000704176"/>
    </source>
</evidence>
<sequence length="404" mass="43491">MPFINAIVGSKELASASAAKTETRPSWDTIANIEDLREIAKRRMPRTFFEYVEAGSYDELTLRANREALDALELRQRVMVDVSARIQETTIVGEPVSLPVALAPAGLTGAVYPNGEIHAARAAQSSGVPFCLSTMSVCSIEDVAAATGKPFWFQLYLMKDRGFSQSLIERAHAAQCPTLILTMDLHVEGQRTADVHNGLGIPPRMTLSNVMDIAMHPRWAFGMLGSKEYTFGNLKDAIKHSGNLGILSEWVKQQFDPSFDRHDVEWVRKLWPGKLIIKGILDPKDAEIAVAAGADAVLVSNHGGRQLDGAPSTVEAFPAVRDAVGDRAEILFDSGIRSGLDVLKALALGAQACLIGRAYLYGLGAGGEAGVSKALSLISEELDAGMALTGVTDVKTVQRDVIVH</sequence>
<evidence type="ECO:0000259" key="6">
    <source>
        <dbReference type="PROSITE" id="PS51349"/>
    </source>
</evidence>
<keyword evidence="4" id="KW-0560">Oxidoreductase</keyword>
<keyword evidence="2" id="KW-0285">Flavoprotein</keyword>
<protein>
    <submittedName>
        <fullName evidence="7">Alpha-hydroxy-acid oxidizing protein</fullName>
    </submittedName>
</protein>
<evidence type="ECO:0000256" key="2">
    <source>
        <dbReference type="ARBA" id="ARBA00022630"/>
    </source>
</evidence>
<dbReference type="InterPro" id="IPR008259">
    <property type="entry name" value="FMN_hydac_DH_AS"/>
</dbReference>
<dbReference type="SUPFAM" id="SSF51395">
    <property type="entry name" value="FMN-linked oxidoreductases"/>
    <property type="match status" value="1"/>
</dbReference>
<evidence type="ECO:0000313" key="7">
    <source>
        <dbReference type="EMBL" id="MBZ6075621.1"/>
    </source>
</evidence>
<reference evidence="7 8" key="1">
    <citation type="submission" date="2021-09" db="EMBL/GenBank/DDBJ databases">
        <title>The complete genome sequence of a new microorganism.</title>
        <authorList>
            <person name="Zi Z."/>
        </authorList>
    </citation>
    <scope>NUCLEOTIDE SEQUENCE [LARGE SCALE GENOMIC DNA]</scope>
    <source>
        <strain evidence="7 8">WGZ8</strain>
    </source>
</reference>